<dbReference type="Pfam" id="PF03184">
    <property type="entry name" value="DDE_1"/>
    <property type="match status" value="1"/>
</dbReference>
<reference evidence="3" key="1">
    <citation type="submission" date="2022-11" db="UniProtKB">
        <authorList>
            <consortium name="WormBaseParasite"/>
        </authorList>
    </citation>
    <scope>IDENTIFICATION</scope>
</reference>
<organism evidence="2 3">
    <name type="scientific">Acrobeloides nanus</name>
    <dbReference type="NCBI Taxonomy" id="290746"/>
    <lineage>
        <taxon>Eukaryota</taxon>
        <taxon>Metazoa</taxon>
        <taxon>Ecdysozoa</taxon>
        <taxon>Nematoda</taxon>
        <taxon>Chromadorea</taxon>
        <taxon>Rhabditida</taxon>
        <taxon>Tylenchina</taxon>
        <taxon>Cephalobomorpha</taxon>
        <taxon>Cephaloboidea</taxon>
        <taxon>Cephalobidae</taxon>
        <taxon>Acrobeloides</taxon>
    </lineage>
</organism>
<dbReference type="AlphaFoldDB" id="A0A914EJ52"/>
<evidence type="ECO:0000313" key="2">
    <source>
        <dbReference type="Proteomes" id="UP000887540"/>
    </source>
</evidence>
<dbReference type="GO" id="GO:0003676">
    <property type="term" value="F:nucleic acid binding"/>
    <property type="evidence" value="ECO:0007669"/>
    <property type="project" value="InterPro"/>
</dbReference>
<sequence>MEPPPKRRKSYTAEFKLCAIRYAETFNEETGEENEEVWLQRANPGTSEETALILDSAKCHLIDKAKATVNATVKIAVIPGGLTKKLMSVNKSFKNKQQTQWKQWMIDTNSHTYTRSGKMRNATYLEVCNWVIKNWEEVTPTCIMNGFRKSLNADADKDEEEEDSEMNCRILNLCQETF</sequence>
<feature type="domain" description="DDE-1" evidence="1">
    <location>
        <begin position="36"/>
        <end position="147"/>
    </location>
</feature>
<accession>A0A914EJ52</accession>
<evidence type="ECO:0000313" key="3">
    <source>
        <dbReference type="WBParaSite" id="ACRNAN_scaffold87.g28669.t1"/>
    </source>
</evidence>
<keyword evidence="2" id="KW-1185">Reference proteome</keyword>
<dbReference type="Proteomes" id="UP000887540">
    <property type="component" value="Unplaced"/>
</dbReference>
<proteinExistence type="predicted"/>
<protein>
    <submittedName>
        <fullName evidence="3">DDE-1 domain-containing protein</fullName>
    </submittedName>
</protein>
<dbReference type="WBParaSite" id="ACRNAN_scaffold87.g28669.t1">
    <property type="protein sequence ID" value="ACRNAN_scaffold87.g28669.t1"/>
    <property type="gene ID" value="ACRNAN_scaffold87.g28669"/>
</dbReference>
<evidence type="ECO:0000259" key="1">
    <source>
        <dbReference type="Pfam" id="PF03184"/>
    </source>
</evidence>
<dbReference type="InterPro" id="IPR004875">
    <property type="entry name" value="DDE_SF_endonuclease_dom"/>
</dbReference>
<name>A0A914EJ52_9BILA</name>